<gene>
    <name evidence="2" type="ORF">Izhevsk_149</name>
</gene>
<dbReference type="InterPro" id="IPR002934">
    <property type="entry name" value="Polymerase_NTP_transf_dom"/>
</dbReference>
<dbReference type="SUPFAM" id="SSF81301">
    <property type="entry name" value="Nucleotidyltransferase"/>
    <property type="match status" value="1"/>
</dbReference>
<keyword evidence="3" id="KW-1185">Reference proteome</keyword>
<organism evidence="2 3">
    <name type="scientific">Bacillus phage Izhevsk</name>
    <dbReference type="NCBI Taxonomy" id="2724322"/>
    <lineage>
        <taxon>Viruses</taxon>
        <taxon>Duplodnaviria</taxon>
        <taxon>Heunggongvirae</taxon>
        <taxon>Uroviricota</taxon>
        <taxon>Caudoviricetes</taxon>
        <taxon>Joanripponvirinae</taxon>
        <taxon>Tsamsavirus</taxon>
        <taxon>Tsamsavirus izhevsk</taxon>
    </lineage>
</organism>
<reference evidence="2 3" key="1">
    <citation type="submission" date="2020-03" db="EMBL/GenBank/DDBJ databases">
        <authorList>
            <person name="Skorynina A."/>
            <person name="Kazantseva O."/>
            <person name="Baycher S."/>
            <person name="Piligrimova E."/>
            <person name="Kuliabin V."/>
            <person name="Shadrin A."/>
        </authorList>
    </citation>
    <scope>NUCLEOTIDE SEQUENCE [LARGE SCALE GENOMIC DNA]</scope>
</reference>
<name>A0A6H0X681_9CAUD</name>
<dbReference type="InterPro" id="IPR043519">
    <property type="entry name" value="NT_sf"/>
</dbReference>
<sequence>MWEITNTIKEPLIKIYPYGSRVYGTATSKSDYDFMAIAQSDDPNLDYTFECDNVSIHVVSEAFFIKKIKEHHISYLECIFQDVNDKYAEYFELDLEKLRRDISAKSSNSFVKCRKKINDGEVYIGKKSMFHSIRIVMFGIQIAKYGAIVDYKCANVYYDRVMSMDDWETIKDEFQPRYNRFKSTLRELAPLDSDKNRKGR</sequence>
<dbReference type="Gene3D" id="3.30.460.10">
    <property type="entry name" value="Beta Polymerase, domain 2"/>
    <property type="match status" value="1"/>
</dbReference>
<keyword evidence="2" id="KW-0808">Transferase</keyword>
<feature type="domain" description="Polymerase nucleotidyl transferase" evidence="1">
    <location>
        <begin position="11"/>
        <end position="62"/>
    </location>
</feature>
<evidence type="ECO:0000313" key="3">
    <source>
        <dbReference type="Proteomes" id="UP000503405"/>
    </source>
</evidence>
<dbReference type="Proteomes" id="UP000503405">
    <property type="component" value="Segment"/>
</dbReference>
<dbReference type="Pfam" id="PF01909">
    <property type="entry name" value="NTP_transf_2"/>
    <property type="match status" value="1"/>
</dbReference>
<evidence type="ECO:0000313" key="2">
    <source>
        <dbReference type="EMBL" id="QIW89830.1"/>
    </source>
</evidence>
<accession>A0A6H0X681</accession>
<proteinExistence type="predicted"/>
<protein>
    <submittedName>
        <fullName evidence="2">Putative nucleotidyltransferase</fullName>
    </submittedName>
</protein>
<dbReference type="EMBL" id="MT254578">
    <property type="protein sequence ID" value="QIW89830.1"/>
    <property type="molecule type" value="Genomic_DNA"/>
</dbReference>
<dbReference type="GO" id="GO:0016779">
    <property type="term" value="F:nucleotidyltransferase activity"/>
    <property type="evidence" value="ECO:0007669"/>
    <property type="project" value="InterPro"/>
</dbReference>
<evidence type="ECO:0000259" key="1">
    <source>
        <dbReference type="Pfam" id="PF01909"/>
    </source>
</evidence>